<sequence length="355" mass="38489">MKFNLGWFSSDDLSYGKAETSSRMPLQKNDEQLLDAYSQAVTWVVKKISPAVVNIDVQKCSGQRDYYHKQELKGNASGVIFTQDGYILTNSHVVNDVSSIQVTLSDGHNYNAEIIGSDTDTDLAIIRIHAPHLIAAKFGDSQSLQVGQLAIALGHPYGFQTTVTTGVISALGRSFRSQSGRLIENIIQTDAALNPGNSGGPLVTSDGEVIGINTAIVASAQGICFAVPINTAKMVIPALMKYGKLKRPYIGIGGQNVKISHRLMLQHELSKNTGILVMFVEPNSPACKAGLEEGDIIVGFNGQPVGTIDELYKYLMSKGVDIGYSKDNLYQSFYLNILRHHKKLVATICTVPNTK</sequence>
<gene>
    <name evidence="5" type="ORF">RINTHH_20870</name>
</gene>
<dbReference type="InterPro" id="IPR036034">
    <property type="entry name" value="PDZ_sf"/>
</dbReference>
<dbReference type="SUPFAM" id="SSF50156">
    <property type="entry name" value="PDZ domain-like"/>
    <property type="match status" value="1"/>
</dbReference>
<dbReference type="InterPro" id="IPR041489">
    <property type="entry name" value="PDZ_6"/>
</dbReference>
<organism evidence="5 6">
    <name type="scientific">Richelia intracellularis HH01</name>
    <dbReference type="NCBI Taxonomy" id="1165094"/>
    <lineage>
        <taxon>Bacteria</taxon>
        <taxon>Bacillati</taxon>
        <taxon>Cyanobacteriota</taxon>
        <taxon>Cyanophyceae</taxon>
        <taxon>Nostocales</taxon>
        <taxon>Nostocaceae</taxon>
        <taxon>Richelia</taxon>
    </lineage>
</organism>
<dbReference type="STRING" id="1165094.RINTHH_20870"/>
<dbReference type="Pfam" id="PF17820">
    <property type="entry name" value="PDZ_6"/>
    <property type="match status" value="1"/>
</dbReference>
<dbReference type="GO" id="GO:0006508">
    <property type="term" value="P:proteolysis"/>
    <property type="evidence" value="ECO:0007669"/>
    <property type="project" value="UniProtKB-KW"/>
</dbReference>
<evidence type="ECO:0000313" key="6">
    <source>
        <dbReference type="Proteomes" id="UP000053051"/>
    </source>
</evidence>
<dbReference type="PRINTS" id="PR00834">
    <property type="entry name" value="PROTEASES2C"/>
</dbReference>
<accession>M1X0F9</accession>
<dbReference type="SUPFAM" id="SSF50494">
    <property type="entry name" value="Trypsin-like serine proteases"/>
    <property type="match status" value="1"/>
</dbReference>
<dbReference type="AlphaFoldDB" id="M1X0F9"/>
<dbReference type="PANTHER" id="PTHR43343">
    <property type="entry name" value="PEPTIDASE S12"/>
    <property type="match status" value="1"/>
</dbReference>
<comment type="caution">
    <text evidence="5">The sequence shown here is derived from an EMBL/GenBank/DDBJ whole genome shotgun (WGS) entry which is preliminary data.</text>
</comment>
<dbReference type="EMBL" id="CAIY01000084">
    <property type="protein sequence ID" value="CCH68242.1"/>
    <property type="molecule type" value="Genomic_DNA"/>
</dbReference>
<comment type="similarity">
    <text evidence="1">Belongs to the peptidase S1C family.</text>
</comment>
<dbReference type="InterPro" id="IPR043504">
    <property type="entry name" value="Peptidase_S1_PA_chymotrypsin"/>
</dbReference>
<evidence type="ECO:0000256" key="1">
    <source>
        <dbReference type="ARBA" id="ARBA00010541"/>
    </source>
</evidence>
<evidence type="ECO:0000259" key="4">
    <source>
        <dbReference type="PROSITE" id="PS50106"/>
    </source>
</evidence>
<reference evidence="5 6" key="1">
    <citation type="submission" date="2012-05" db="EMBL/GenBank/DDBJ databases">
        <authorList>
            <person name="Hilton J."/>
        </authorList>
    </citation>
    <scope>NUCLEOTIDE SEQUENCE [LARGE SCALE GENOMIC DNA]</scope>
    <source>
        <strain evidence="5 6">HH01</strain>
    </source>
</reference>
<dbReference type="InterPro" id="IPR051201">
    <property type="entry name" value="Chloro_Bact_Ser_Proteases"/>
</dbReference>
<keyword evidence="3" id="KW-0378">Hydrolase</keyword>
<dbReference type="Gene3D" id="2.30.42.10">
    <property type="match status" value="1"/>
</dbReference>
<evidence type="ECO:0000256" key="2">
    <source>
        <dbReference type="ARBA" id="ARBA00022670"/>
    </source>
</evidence>
<name>M1X0F9_9NOST</name>
<dbReference type="Pfam" id="PF13365">
    <property type="entry name" value="Trypsin_2"/>
    <property type="match status" value="1"/>
</dbReference>
<dbReference type="InterPro" id="IPR001940">
    <property type="entry name" value="Peptidase_S1C"/>
</dbReference>
<feature type="domain" description="PDZ" evidence="4">
    <location>
        <begin position="274"/>
        <end position="305"/>
    </location>
</feature>
<dbReference type="SMART" id="SM00228">
    <property type="entry name" value="PDZ"/>
    <property type="match status" value="1"/>
</dbReference>
<protein>
    <submittedName>
        <fullName evidence="5">HtrA protease/chaperone protein</fullName>
    </submittedName>
</protein>
<evidence type="ECO:0000313" key="5">
    <source>
        <dbReference type="EMBL" id="CCH68242.1"/>
    </source>
</evidence>
<dbReference type="Gene3D" id="2.40.10.10">
    <property type="entry name" value="Trypsin-like serine proteases"/>
    <property type="match status" value="2"/>
</dbReference>
<keyword evidence="2 5" id="KW-0645">Protease</keyword>
<reference evidence="6" key="2">
    <citation type="submission" date="2016-01" db="EMBL/GenBank/DDBJ databases">
        <title>Diatom-associated endosymboitic cyanobacterium lacks core nitrogen metabolism enzymes.</title>
        <authorList>
            <person name="Hilton J.A."/>
            <person name="Foster R.A."/>
            <person name="Tripp H.J."/>
            <person name="Carter B.J."/>
            <person name="Zehr J.P."/>
            <person name="Villareal T.A."/>
        </authorList>
    </citation>
    <scope>NUCLEOTIDE SEQUENCE [LARGE SCALE GENOMIC DNA]</scope>
    <source>
        <strain evidence="6">HH01</strain>
    </source>
</reference>
<dbReference type="InterPro" id="IPR001478">
    <property type="entry name" value="PDZ"/>
</dbReference>
<keyword evidence="6" id="KW-1185">Reference proteome</keyword>
<dbReference type="PROSITE" id="PS50106">
    <property type="entry name" value="PDZ"/>
    <property type="match status" value="1"/>
</dbReference>
<proteinExistence type="inferred from homology"/>
<dbReference type="InterPro" id="IPR009003">
    <property type="entry name" value="Peptidase_S1_PA"/>
</dbReference>
<dbReference type="RefSeq" id="WP_008235718.1">
    <property type="nucleotide sequence ID" value="NZ_CAIY01000084.1"/>
</dbReference>
<dbReference type="OrthoDB" id="9807133at2"/>
<evidence type="ECO:0000256" key="3">
    <source>
        <dbReference type="ARBA" id="ARBA00022801"/>
    </source>
</evidence>
<dbReference type="CDD" id="cd06779">
    <property type="entry name" value="cpPDZ_Deg_HtrA-like"/>
    <property type="match status" value="1"/>
</dbReference>
<dbReference type="GO" id="GO:0004252">
    <property type="term" value="F:serine-type endopeptidase activity"/>
    <property type="evidence" value="ECO:0007669"/>
    <property type="project" value="InterPro"/>
</dbReference>
<dbReference type="Proteomes" id="UP000053051">
    <property type="component" value="Unassembled WGS sequence"/>
</dbReference>
<dbReference type="PANTHER" id="PTHR43343:SF3">
    <property type="entry name" value="PROTEASE DO-LIKE 8, CHLOROPLASTIC"/>
    <property type="match status" value="1"/>
</dbReference>